<feature type="region of interest" description="Disordered" evidence="2">
    <location>
        <begin position="171"/>
        <end position="195"/>
    </location>
</feature>
<evidence type="ECO:0000313" key="5">
    <source>
        <dbReference type="Proteomes" id="UP001153737"/>
    </source>
</evidence>
<keyword evidence="1" id="KW-0378">Hydrolase</keyword>
<comment type="similarity">
    <text evidence="1">Belongs to the helicase family.</text>
</comment>
<dbReference type="InterPro" id="IPR027417">
    <property type="entry name" value="P-loop_NTPase"/>
</dbReference>
<sequence>MEGNKYNKRKNEAEGREKKKARRDEIFHLLEKNTDLKPKLILSQKERYKSKNKETITNLRKNESYRTHEIEVDLKRKLKLTQTEEYRSQKKKKIALLREDEAYRSHEKELGKEHKIILRQDDTFKSHEKERDRKHKIILRQDDEYRSNERKIDKESKVLLRSDDVYRALEKQKDKEKKKALRTNEKYRSKQKDSQKIYQSQLRESDEFLIKKKIAIQDKRNDEFYHSQEKEKNKIRTQVSRAIENPYACLCYIINYINKSDRGVSALMQAAMVEIQKGNMTVKEQLKKIGNVFINASEVSAQEAAYNILGMSLSVTSTNFVYINTRPSNERVRMLKSKQDLVKMDSNDRDIFKAGVIENYIQRPDILEKICLAEFAAYYSCKRKVENSKNELKLEDGSGVLTKKKFPNIISYCSYGFLQNPIDFYREQIMLYHPWRDEVKDIENVDQMEIYQAAIETIDDNRTKFDKINQQVLDEASKAAEEKYKHLYQHVLDDNFDEEYIPYASDAPNFNPLQFLDGPQKNVEKQQTTFPTPIEIENREYIDIISTLNSKQYEYLNHVLDNIINGKVIYNLVCGGAGVGKSRLITAIQQSVIRYYNSIPGNDPETIKVLLTAPTGKAACGIGGITLHSTFALPVNQYNKELIPLNQDTVNTIHSNLFYLKLLIIDEFSMVGTRMFHHVHERLKQIYKTKKDFGGISVILFGDLRQLAPVGDSWIFTPYKGNHYSAICGTLLWDNFKYFELTEIMRQRDDKLFALALNNMAMGEMTMKDIDLVCSRKYSNDILDTLPPTIVHLFKSNAEVDAFNTKKLSEYKTESFVSIAKDVVKGQCSEKVREMMLKQARSMKKSDCFGLAQELLLQIDAKYMITVNLNTLDGIVNGASCILRHVEKDESEIPQYVWIEFIDDKSESMMYPKINAHKRHCQPE</sequence>
<keyword evidence="1" id="KW-0067">ATP-binding</keyword>
<evidence type="ECO:0000256" key="1">
    <source>
        <dbReference type="RuleBase" id="RU363044"/>
    </source>
</evidence>
<feature type="region of interest" description="Disordered" evidence="2">
    <location>
        <begin position="1"/>
        <end position="23"/>
    </location>
</feature>
<comment type="cofactor">
    <cofactor evidence="1">
        <name>Mg(2+)</name>
        <dbReference type="ChEBI" id="CHEBI:18420"/>
    </cofactor>
</comment>
<reference evidence="4" key="1">
    <citation type="submission" date="2022-01" db="EMBL/GenBank/DDBJ databases">
        <authorList>
            <person name="King R."/>
        </authorList>
    </citation>
    <scope>NUCLEOTIDE SEQUENCE</scope>
</reference>
<feature type="compositionally biased region" description="Basic and acidic residues" evidence="2">
    <location>
        <begin position="9"/>
        <end position="23"/>
    </location>
</feature>
<dbReference type="InterPro" id="IPR051055">
    <property type="entry name" value="PIF1_helicase"/>
</dbReference>
<dbReference type="GO" id="GO:0043139">
    <property type="term" value="F:5'-3' DNA helicase activity"/>
    <property type="evidence" value="ECO:0007669"/>
    <property type="project" value="UniProtKB-EC"/>
</dbReference>
<dbReference type="GO" id="GO:0005524">
    <property type="term" value="F:ATP binding"/>
    <property type="evidence" value="ECO:0007669"/>
    <property type="project" value="UniProtKB-KW"/>
</dbReference>
<dbReference type="GO" id="GO:0006310">
    <property type="term" value="P:DNA recombination"/>
    <property type="evidence" value="ECO:0007669"/>
    <property type="project" value="UniProtKB-KW"/>
</dbReference>
<name>A0A9N9X2K7_PHACE</name>
<dbReference type="EMBL" id="OU896708">
    <property type="protein sequence ID" value="CAG9818747.1"/>
    <property type="molecule type" value="Genomic_DNA"/>
</dbReference>
<keyword evidence="1" id="KW-0227">DNA damage</keyword>
<dbReference type="PANTHER" id="PTHR47642:SF8">
    <property type="entry name" value="ATP-DEPENDENT DNA HELICASE"/>
    <property type="match status" value="1"/>
</dbReference>
<dbReference type="AlphaFoldDB" id="A0A9N9X2K7"/>
<keyword evidence="1" id="KW-0547">Nucleotide-binding</keyword>
<dbReference type="GO" id="GO:0006281">
    <property type="term" value="P:DNA repair"/>
    <property type="evidence" value="ECO:0007669"/>
    <property type="project" value="UniProtKB-KW"/>
</dbReference>
<reference evidence="4" key="2">
    <citation type="submission" date="2022-10" db="EMBL/GenBank/DDBJ databases">
        <authorList>
            <consortium name="ENA_rothamsted_submissions"/>
            <consortium name="culmorum"/>
            <person name="King R."/>
        </authorList>
    </citation>
    <scope>NUCLEOTIDE SEQUENCE</scope>
</reference>
<dbReference type="Proteomes" id="UP001153737">
    <property type="component" value="Chromosome 2"/>
</dbReference>
<dbReference type="PANTHER" id="PTHR47642">
    <property type="entry name" value="ATP-DEPENDENT DNA HELICASE"/>
    <property type="match status" value="1"/>
</dbReference>
<gene>
    <name evidence="4" type="ORF">PHAECO_LOCUS6023</name>
</gene>
<evidence type="ECO:0000256" key="2">
    <source>
        <dbReference type="SAM" id="MobiDB-lite"/>
    </source>
</evidence>
<dbReference type="EC" id="5.6.2.3" evidence="1"/>
<dbReference type="OrthoDB" id="6772302at2759"/>
<feature type="domain" description="DNA helicase Pif1-like DEAD-box helicase" evidence="3">
    <location>
        <begin position="548"/>
        <end position="752"/>
    </location>
</feature>
<keyword evidence="1" id="KW-0347">Helicase</keyword>
<dbReference type="GO" id="GO:0016787">
    <property type="term" value="F:hydrolase activity"/>
    <property type="evidence" value="ECO:0007669"/>
    <property type="project" value="UniProtKB-KW"/>
</dbReference>
<dbReference type="GO" id="GO:0000723">
    <property type="term" value="P:telomere maintenance"/>
    <property type="evidence" value="ECO:0007669"/>
    <property type="project" value="InterPro"/>
</dbReference>
<proteinExistence type="inferred from homology"/>
<comment type="catalytic activity">
    <reaction evidence="1">
        <text>ATP + H2O = ADP + phosphate + H(+)</text>
        <dbReference type="Rhea" id="RHEA:13065"/>
        <dbReference type="ChEBI" id="CHEBI:15377"/>
        <dbReference type="ChEBI" id="CHEBI:15378"/>
        <dbReference type="ChEBI" id="CHEBI:30616"/>
        <dbReference type="ChEBI" id="CHEBI:43474"/>
        <dbReference type="ChEBI" id="CHEBI:456216"/>
        <dbReference type="EC" id="5.6.2.3"/>
    </reaction>
</comment>
<evidence type="ECO:0000259" key="3">
    <source>
        <dbReference type="Pfam" id="PF05970"/>
    </source>
</evidence>
<accession>A0A9N9X2K7</accession>
<dbReference type="Pfam" id="PF05970">
    <property type="entry name" value="PIF1"/>
    <property type="match status" value="1"/>
</dbReference>
<protein>
    <recommendedName>
        <fullName evidence="1">ATP-dependent DNA helicase</fullName>
        <ecNumber evidence="1">5.6.2.3</ecNumber>
    </recommendedName>
</protein>
<dbReference type="Gene3D" id="3.40.50.300">
    <property type="entry name" value="P-loop containing nucleotide triphosphate hydrolases"/>
    <property type="match status" value="1"/>
</dbReference>
<dbReference type="InterPro" id="IPR010285">
    <property type="entry name" value="DNA_helicase_pif1-like_DEAD"/>
</dbReference>
<keyword evidence="5" id="KW-1185">Reference proteome</keyword>
<dbReference type="SUPFAM" id="SSF52540">
    <property type="entry name" value="P-loop containing nucleoside triphosphate hydrolases"/>
    <property type="match status" value="2"/>
</dbReference>
<organism evidence="4 5">
    <name type="scientific">Phaedon cochleariae</name>
    <name type="common">Mustard beetle</name>
    <dbReference type="NCBI Taxonomy" id="80249"/>
    <lineage>
        <taxon>Eukaryota</taxon>
        <taxon>Metazoa</taxon>
        <taxon>Ecdysozoa</taxon>
        <taxon>Arthropoda</taxon>
        <taxon>Hexapoda</taxon>
        <taxon>Insecta</taxon>
        <taxon>Pterygota</taxon>
        <taxon>Neoptera</taxon>
        <taxon>Endopterygota</taxon>
        <taxon>Coleoptera</taxon>
        <taxon>Polyphaga</taxon>
        <taxon>Cucujiformia</taxon>
        <taxon>Chrysomeloidea</taxon>
        <taxon>Chrysomelidae</taxon>
        <taxon>Chrysomelinae</taxon>
        <taxon>Chrysomelini</taxon>
        <taxon>Phaedon</taxon>
    </lineage>
</organism>
<keyword evidence="1" id="KW-0233">DNA recombination</keyword>
<keyword evidence="1" id="KW-0234">DNA repair</keyword>
<evidence type="ECO:0000313" key="4">
    <source>
        <dbReference type="EMBL" id="CAG9818747.1"/>
    </source>
</evidence>